<dbReference type="PROSITE" id="PS51683">
    <property type="entry name" value="SAM_OMT_II"/>
    <property type="match status" value="1"/>
</dbReference>
<dbReference type="PANTHER" id="PTHR43712:SF2">
    <property type="entry name" value="O-METHYLTRANSFERASE CICE"/>
    <property type="match status" value="1"/>
</dbReference>
<dbReference type="AlphaFoldDB" id="A0A6P1DW32"/>
<evidence type="ECO:0000313" key="7">
    <source>
        <dbReference type="EMBL" id="NEX20906.1"/>
    </source>
</evidence>
<dbReference type="CDD" id="cd02440">
    <property type="entry name" value="AdoMet_MTases"/>
    <property type="match status" value="1"/>
</dbReference>
<feature type="active site" description="Proton acceptor" evidence="4">
    <location>
        <position position="277"/>
    </location>
</feature>
<dbReference type="Gene3D" id="3.40.50.150">
    <property type="entry name" value="Vaccinia Virus protein VP39"/>
    <property type="match status" value="1"/>
</dbReference>
<feature type="domain" description="O-methyltransferase C-terminal" evidence="5">
    <location>
        <begin position="174"/>
        <end position="348"/>
    </location>
</feature>
<dbReference type="InterPro" id="IPR036390">
    <property type="entry name" value="WH_DNA-bd_sf"/>
</dbReference>
<dbReference type="InterPro" id="IPR016461">
    <property type="entry name" value="COMT-like"/>
</dbReference>
<dbReference type="GO" id="GO:0032259">
    <property type="term" value="P:methylation"/>
    <property type="evidence" value="ECO:0007669"/>
    <property type="project" value="UniProtKB-KW"/>
</dbReference>
<dbReference type="InterPro" id="IPR012967">
    <property type="entry name" value="COMT_dimerisation"/>
</dbReference>
<dbReference type="InterPro" id="IPR001077">
    <property type="entry name" value="COMT_C"/>
</dbReference>
<evidence type="ECO:0000256" key="4">
    <source>
        <dbReference type="PIRSR" id="PIRSR005739-1"/>
    </source>
</evidence>
<dbReference type="InterPro" id="IPR036388">
    <property type="entry name" value="WH-like_DNA-bd_sf"/>
</dbReference>
<name>A0A6P1DW32_9GAMM</name>
<dbReference type="SUPFAM" id="SSF46785">
    <property type="entry name" value="Winged helix' DNA-binding domain"/>
    <property type="match status" value="1"/>
</dbReference>
<dbReference type="GO" id="GO:0046983">
    <property type="term" value="F:protein dimerization activity"/>
    <property type="evidence" value="ECO:0007669"/>
    <property type="project" value="InterPro"/>
</dbReference>
<reference evidence="8" key="1">
    <citation type="journal article" date="2020" name="Microbiol. Resour. Announc.">
        <title>Draft Genome Sequences of Thiorhodococcus mannitoliphagus and Thiorhodococcus minor, Purple Sulfur Photosynthetic Bacteria in the Gammaproteobacterial Family Chromatiaceae.</title>
        <authorList>
            <person name="Aviles F.A."/>
            <person name="Meyer T.E."/>
            <person name="Kyndt J.A."/>
        </authorList>
    </citation>
    <scope>NUCLEOTIDE SEQUENCE [LARGE SCALE GENOMIC DNA]</scope>
    <source>
        <strain evidence="8">DSM 18266</strain>
    </source>
</reference>
<evidence type="ECO:0000256" key="2">
    <source>
        <dbReference type="ARBA" id="ARBA00022679"/>
    </source>
</evidence>
<keyword evidence="3" id="KW-0949">S-adenosyl-L-methionine</keyword>
<evidence type="ECO:0000256" key="1">
    <source>
        <dbReference type="ARBA" id="ARBA00022603"/>
    </source>
</evidence>
<proteinExistence type="predicted"/>
<evidence type="ECO:0000256" key="3">
    <source>
        <dbReference type="ARBA" id="ARBA00022691"/>
    </source>
</evidence>
<sequence>MWLPDRLLTLRNRVLSSPGFQRWAVAFPLTRWIARRRSRQLFDIVAGFVYSQVLFACVQLRLFDILADGVQSTDHLAGRLNLPPEGARRLLRAAVSLRLAEARGRDRFALSELGAAIIGNPGIVAMIEHHAMAYADLRDPVALLRGEVEQRELMKFWTYTGSEPPAAAAGSAVEGYTELMADSQRLIASEVLDAYSLKEHRCLLDVAGGDGTFLVAAAKRWPHLRVILFDLPAVAERARARFEREGLADRATAIGGDVLRDPLPQGADILSLVRVLHDHDDRTAQSFLAASCSALPEGGRLLVAEPMSGTRGVEPVGDAYFGFYLLAMGKGRPRTPAEIEQMLRDTCFDRVRQLPTRQPLLTQVMVARRVG</sequence>
<feature type="domain" description="O-methyltransferase dimerisation" evidence="6">
    <location>
        <begin position="43"/>
        <end position="114"/>
    </location>
</feature>
<dbReference type="Gene3D" id="1.10.10.10">
    <property type="entry name" value="Winged helix-like DNA-binding domain superfamily/Winged helix DNA-binding domain"/>
    <property type="match status" value="1"/>
</dbReference>
<keyword evidence="1 7" id="KW-0489">Methyltransferase</keyword>
<accession>A0A6P1DW32</accession>
<protein>
    <submittedName>
        <fullName evidence="7">Methyltransferase</fullName>
    </submittedName>
</protein>
<dbReference type="Pfam" id="PF00891">
    <property type="entry name" value="Methyltransf_2"/>
    <property type="match status" value="1"/>
</dbReference>
<reference evidence="7 8" key="2">
    <citation type="submission" date="2020-02" db="EMBL/GenBank/DDBJ databases">
        <title>Genome sequences of Thiorhodococcus mannitoliphagus and Thiorhodococcus minor, purple sulfur photosynthetic bacteria in the gammaproteobacterial family, Chromatiaceae.</title>
        <authorList>
            <person name="Aviles F.A."/>
            <person name="Meyer T.E."/>
            <person name="Kyndt J.A."/>
        </authorList>
    </citation>
    <scope>NUCLEOTIDE SEQUENCE [LARGE SCALE GENOMIC DNA]</scope>
    <source>
        <strain evidence="7 8">DSM 18266</strain>
    </source>
</reference>
<dbReference type="Pfam" id="PF08100">
    <property type="entry name" value="Dimerisation"/>
    <property type="match status" value="1"/>
</dbReference>
<evidence type="ECO:0000313" key="8">
    <source>
        <dbReference type="Proteomes" id="UP000471640"/>
    </source>
</evidence>
<dbReference type="Gene3D" id="1.10.287.1350">
    <property type="match status" value="1"/>
</dbReference>
<evidence type="ECO:0000259" key="5">
    <source>
        <dbReference type="Pfam" id="PF00891"/>
    </source>
</evidence>
<dbReference type="PIRSF" id="PIRSF005739">
    <property type="entry name" value="O-mtase"/>
    <property type="match status" value="1"/>
</dbReference>
<evidence type="ECO:0000259" key="6">
    <source>
        <dbReference type="Pfam" id="PF08100"/>
    </source>
</evidence>
<dbReference type="SUPFAM" id="SSF53335">
    <property type="entry name" value="S-adenosyl-L-methionine-dependent methyltransferases"/>
    <property type="match status" value="1"/>
</dbReference>
<gene>
    <name evidence="7" type="ORF">G3480_11375</name>
</gene>
<dbReference type="PANTHER" id="PTHR43712">
    <property type="entry name" value="PUTATIVE (AFU_ORTHOLOGUE AFUA_4G14580)-RELATED"/>
    <property type="match status" value="1"/>
</dbReference>
<keyword evidence="8" id="KW-1185">Reference proteome</keyword>
<comment type="caution">
    <text evidence="7">The sequence shown here is derived from an EMBL/GenBank/DDBJ whole genome shotgun (WGS) entry which is preliminary data.</text>
</comment>
<dbReference type="InterPro" id="IPR029063">
    <property type="entry name" value="SAM-dependent_MTases_sf"/>
</dbReference>
<dbReference type="GO" id="GO:0008171">
    <property type="term" value="F:O-methyltransferase activity"/>
    <property type="evidence" value="ECO:0007669"/>
    <property type="project" value="InterPro"/>
</dbReference>
<dbReference type="Proteomes" id="UP000471640">
    <property type="component" value="Unassembled WGS sequence"/>
</dbReference>
<keyword evidence="2 7" id="KW-0808">Transferase</keyword>
<organism evidence="7 8">
    <name type="scientific">Thiorhodococcus mannitoliphagus</name>
    <dbReference type="NCBI Taxonomy" id="329406"/>
    <lineage>
        <taxon>Bacteria</taxon>
        <taxon>Pseudomonadati</taxon>
        <taxon>Pseudomonadota</taxon>
        <taxon>Gammaproteobacteria</taxon>
        <taxon>Chromatiales</taxon>
        <taxon>Chromatiaceae</taxon>
        <taxon>Thiorhodococcus</taxon>
    </lineage>
</organism>
<dbReference type="EMBL" id="JAAIJR010000039">
    <property type="protein sequence ID" value="NEX20906.1"/>
    <property type="molecule type" value="Genomic_DNA"/>
</dbReference>